<dbReference type="Proteomes" id="UP000053669">
    <property type="component" value="Unassembled WGS sequence"/>
</dbReference>
<name>A0A101RNK6_9ACTN</name>
<reference evidence="1 2" key="1">
    <citation type="submission" date="2015-10" db="EMBL/GenBank/DDBJ databases">
        <title>Draft genome sequence of Streptomyces canus DSM 40017, type strain for the species Streptomyces canus.</title>
        <authorList>
            <person name="Ruckert C."/>
            <person name="Winkler A."/>
            <person name="Kalinowski J."/>
            <person name="Kampfer P."/>
            <person name="Glaeser S."/>
        </authorList>
    </citation>
    <scope>NUCLEOTIDE SEQUENCE [LARGE SCALE GENOMIC DNA]</scope>
    <source>
        <strain evidence="1 2">DSM 40017</strain>
    </source>
</reference>
<gene>
    <name evidence="1" type="ORF">AQJ46_42090</name>
</gene>
<dbReference type="RefSeq" id="WP_059210629.1">
    <property type="nucleotide sequence ID" value="NZ_KQ948674.1"/>
</dbReference>
<dbReference type="AlphaFoldDB" id="A0A101RNK6"/>
<protein>
    <recommendedName>
        <fullName evidence="3">Tetratricopeptide repeat protein</fullName>
    </recommendedName>
</protein>
<sequence>MTVPGSTTAIPLDPLTTALVLPDGTVHSRGTLLSGQDGEQELLSEAWLFPREQATNLQRPVRVSIGRPSGSVETYLLSADGTTAAVEAHPPAAVLEPPDPRWDDGMPQHSAMLETARAAERAGDWSAAQVAAERLAVHVHNDLGDQHPHTVLARELQGHFAVRARDWASAARLHTSAAAGRNRLLAPTEATARTLKNAVYAWMQAPVDKDLTETGYTLAHLLVRVAPGSPGPIAAVLSRLGSTGRP</sequence>
<proteinExistence type="predicted"/>
<accession>A0A101RNK6</accession>
<evidence type="ECO:0008006" key="3">
    <source>
        <dbReference type="Google" id="ProtNLM"/>
    </source>
</evidence>
<organism evidence="1 2">
    <name type="scientific">Streptomyces canus</name>
    <dbReference type="NCBI Taxonomy" id="58343"/>
    <lineage>
        <taxon>Bacteria</taxon>
        <taxon>Bacillati</taxon>
        <taxon>Actinomycetota</taxon>
        <taxon>Actinomycetes</taxon>
        <taxon>Kitasatosporales</taxon>
        <taxon>Streptomycetaceae</taxon>
        <taxon>Streptomyces</taxon>
        <taxon>Streptomyces aurantiacus group</taxon>
    </lineage>
</organism>
<comment type="caution">
    <text evidence="1">The sequence shown here is derived from an EMBL/GenBank/DDBJ whole genome shotgun (WGS) entry which is preliminary data.</text>
</comment>
<evidence type="ECO:0000313" key="2">
    <source>
        <dbReference type="Proteomes" id="UP000053669"/>
    </source>
</evidence>
<dbReference type="EMBL" id="LMWU01000055">
    <property type="protein sequence ID" value="KUN58867.1"/>
    <property type="molecule type" value="Genomic_DNA"/>
</dbReference>
<evidence type="ECO:0000313" key="1">
    <source>
        <dbReference type="EMBL" id="KUN58867.1"/>
    </source>
</evidence>